<dbReference type="EMBL" id="JACJTU010000049">
    <property type="protein sequence ID" value="MBD2738432.1"/>
    <property type="molecule type" value="Genomic_DNA"/>
</dbReference>
<accession>A0ABR8KK39</accession>
<protein>
    <submittedName>
        <fullName evidence="1">Uncharacterized protein</fullName>
    </submittedName>
</protein>
<sequence length="75" mass="8290">MKIFINKVGELILAVIEENEGAQGQKSIGSTGKNSQIPNAQCPMPNAQCPLLVSRMQERVSWFFSSCTISADFWL</sequence>
<organism evidence="1 2">
    <name type="scientific">Nostoc paludosum FACHB-159</name>
    <dbReference type="NCBI Taxonomy" id="2692908"/>
    <lineage>
        <taxon>Bacteria</taxon>
        <taxon>Bacillati</taxon>
        <taxon>Cyanobacteriota</taxon>
        <taxon>Cyanophyceae</taxon>
        <taxon>Nostocales</taxon>
        <taxon>Nostocaceae</taxon>
        <taxon>Nostoc</taxon>
    </lineage>
</organism>
<evidence type="ECO:0000313" key="1">
    <source>
        <dbReference type="EMBL" id="MBD2738432.1"/>
    </source>
</evidence>
<proteinExistence type="predicted"/>
<reference evidence="1 2" key="1">
    <citation type="journal article" date="2020" name="ISME J.">
        <title>Comparative genomics reveals insights into cyanobacterial evolution and habitat adaptation.</title>
        <authorList>
            <person name="Chen M.Y."/>
            <person name="Teng W.K."/>
            <person name="Zhao L."/>
            <person name="Hu C.X."/>
            <person name="Zhou Y.K."/>
            <person name="Han B.P."/>
            <person name="Song L.R."/>
            <person name="Shu W.S."/>
        </authorList>
    </citation>
    <scope>NUCLEOTIDE SEQUENCE [LARGE SCALE GENOMIC DNA]</scope>
    <source>
        <strain evidence="1 2">FACHB-159</strain>
    </source>
</reference>
<gene>
    <name evidence="1" type="ORF">H6H03_31905</name>
</gene>
<evidence type="ECO:0000313" key="2">
    <source>
        <dbReference type="Proteomes" id="UP000637383"/>
    </source>
</evidence>
<comment type="caution">
    <text evidence="1">The sequence shown here is derived from an EMBL/GenBank/DDBJ whole genome shotgun (WGS) entry which is preliminary data.</text>
</comment>
<name>A0ABR8KK39_9NOSO</name>
<dbReference type="Proteomes" id="UP000637383">
    <property type="component" value="Unassembled WGS sequence"/>
</dbReference>
<keyword evidence="2" id="KW-1185">Reference proteome</keyword>